<name>A0A7L5DSV9_9BACT</name>
<dbReference type="KEGG" id="srho:HH216_20480"/>
<sequence>MNRRIRPSDLDQPPYHELTQLLANQWSQTTLPDPELTHQDYIRTINTLLLTTQNPERTADVTRAVLLQATTLHKSARWVEQELKFEGMIEGADRADFLLFDLYQSGQPDDAQLDLYNERMQRFVTHNS</sequence>
<dbReference type="Proteomes" id="UP000501128">
    <property type="component" value="Chromosome"/>
</dbReference>
<protein>
    <submittedName>
        <fullName evidence="1">Uncharacterized protein</fullName>
    </submittedName>
</protein>
<dbReference type="RefSeq" id="WP_169552490.1">
    <property type="nucleotide sequence ID" value="NZ_CP051677.1"/>
</dbReference>
<accession>A0A7L5DSV9</accession>
<dbReference type="AlphaFoldDB" id="A0A7L5DSV9"/>
<proteinExistence type="predicted"/>
<dbReference type="EMBL" id="CP051677">
    <property type="protein sequence ID" value="QJD80531.1"/>
    <property type="molecule type" value="Genomic_DNA"/>
</dbReference>
<keyword evidence="2" id="KW-1185">Reference proteome</keyword>
<reference evidence="1 2" key="1">
    <citation type="submission" date="2020-04" db="EMBL/GenBank/DDBJ databases">
        <title>Genome sequencing of novel species.</title>
        <authorList>
            <person name="Heo J."/>
            <person name="Kim S.-J."/>
            <person name="Kim J.-S."/>
            <person name="Hong S.-B."/>
            <person name="Kwon S.-W."/>
        </authorList>
    </citation>
    <scope>NUCLEOTIDE SEQUENCE [LARGE SCALE GENOMIC DNA]</scope>
    <source>
        <strain evidence="1 2">CJU-R4</strain>
    </source>
</reference>
<gene>
    <name evidence="1" type="ORF">HH216_20480</name>
</gene>
<evidence type="ECO:0000313" key="1">
    <source>
        <dbReference type="EMBL" id="QJD80531.1"/>
    </source>
</evidence>
<evidence type="ECO:0000313" key="2">
    <source>
        <dbReference type="Proteomes" id="UP000501128"/>
    </source>
</evidence>
<organism evidence="1 2">
    <name type="scientific">Spirosoma rhododendri</name>
    <dbReference type="NCBI Taxonomy" id="2728024"/>
    <lineage>
        <taxon>Bacteria</taxon>
        <taxon>Pseudomonadati</taxon>
        <taxon>Bacteroidota</taxon>
        <taxon>Cytophagia</taxon>
        <taxon>Cytophagales</taxon>
        <taxon>Cytophagaceae</taxon>
        <taxon>Spirosoma</taxon>
    </lineage>
</organism>